<evidence type="ECO:0000256" key="1">
    <source>
        <dbReference type="ARBA" id="ARBA00023015"/>
    </source>
</evidence>
<comment type="caution">
    <text evidence="5">The sequence shown here is derived from an EMBL/GenBank/DDBJ whole genome shotgun (WGS) entry which is preliminary data.</text>
</comment>
<organism evidence="5 6">
    <name type="scientific">Cryobacterium flavum</name>
    <dbReference type="NCBI Taxonomy" id="1424659"/>
    <lineage>
        <taxon>Bacteria</taxon>
        <taxon>Bacillati</taxon>
        <taxon>Actinomycetota</taxon>
        <taxon>Actinomycetes</taxon>
        <taxon>Micrococcales</taxon>
        <taxon>Microbacteriaceae</taxon>
        <taxon>Cryobacterium</taxon>
    </lineage>
</organism>
<evidence type="ECO:0000256" key="2">
    <source>
        <dbReference type="ARBA" id="ARBA00023125"/>
    </source>
</evidence>
<dbReference type="InterPro" id="IPR036390">
    <property type="entry name" value="WH_DNA-bd_sf"/>
</dbReference>
<dbReference type="PANTHER" id="PTHR30154:SF34">
    <property type="entry name" value="TRANSCRIPTIONAL REGULATOR AZLB"/>
    <property type="match status" value="1"/>
</dbReference>
<keyword evidence="1" id="KW-0805">Transcription regulation</keyword>
<dbReference type="SUPFAM" id="SSF46785">
    <property type="entry name" value="Winged helix' DNA-binding domain"/>
    <property type="match status" value="2"/>
</dbReference>
<keyword evidence="2" id="KW-0238">DNA-binding</keyword>
<dbReference type="SUPFAM" id="SSF54909">
    <property type="entry name" value="Dimeric alpha+beta barrel"/>
    <property type="match status" value="1"/>
</dbReference>
<dbReference type="Proteomes" id="UP000298252">
    <property type="component" value="Unassembled WGS sequence"/>
</dbReference>
<protein>
    <submittedName>
        <fullName evidence="5">Lrp/AsnC family transcriptional regulator</fullName>
    </submittedName>
</protein>
<dbReference type="Gene3D" id="1.10.10.10">
    <property type="entry name" value="Winged helix-like DNA-binding domain superfamily/Winged helix DNA-binding domain"/>
    <property type="match status" value="2"/>
</dbReference>
<name>A0ABY2I504_9MICO</name>
<evidence type="ECO:0000256" key="3">
    <source>
        <dbReference type="ARBA" id="ARBA00023163"/>
    </source>
</evidence>
<dbReference type="InterPro" id="IPR036388">
    <property type="entry name" value="WH-like_DNA-bd_sf"/>
</dbReference>
<evidence type="ECO:0000313" key="5">
    <source>
        <dbReference type="EMBL" id="TFB77689.1"/>
    </source>
</evidence>
<proteinExistence type="predicted"/>
<dbReference type="SMART" id="SM00344">
    <property type="entry name" value="HTH_ASNC"/>
    <property type="match status" value="1"/>
</dbReference>
<dbReference type="InterPro" id="IPR011008">
    <property type="entry name" value="Dimeric_a/b-barrel"/>
</dbReference>
<evidence type="ECO:0000313" key="6">
    <source>
        <dbReference type="Proteomes" id="UP000298252"/>
    </source>
</evidence>
<accession>A0ABY2I504</accession>
<dbReference type="PANTHER" id="PTHR30154">
    <property type="entry name" value="LEUCINE-RESPONSIVE REGULATORY PROTEIN"/>
    <property type="match status" value="1"/>
</dbReference>
<reference evidence="5 6" key="1">
    <citation type="submission" date="2019-03" db="EMBL/GenBank/DDBJ databases">
        <title>Genomics of glacier-inhabiting Cryobacterium strains.</title>
        <authorList>
            <person name="Liu Q."/>
            <person name="Xin Y.-H."/>
        </authorList>
    </citation>
    <scope>NUCLEOTIDE SEQUENCE [LARGE SCALE GENOMIC DNA]</scope>
    <source>
        <strain evidence="5 6">Hh8</strain>
    </source>
</reference>
<dbReference type="Pfam" id="PF13412">
    <property type="entry name" value="HTH_24"/>
    <property type="match status" value="1"/>
</dbReference>
<dbReference type="PROSITE" id="PS50956">
    <property type="entry name" value="HTH_ASNC_2"/>
    <property type="match status" value="1"/>
</dbReference>
<gene>
    <name evidence="5" type="ORF">E3O21_08440</name>
</gene>
<evidence type="ECO:0000259" key="4">
    <source>
        <dbReference type="PROSITE" id="PS50956"/>
    </source>
</evidence>
<feature type="domain" description="HTH asnC-type" evidence="4">
    <location>
        <begin position="191"/>
        <end position="250"/>
    </location>
</feature>
<keyword evidence="3" id="KW-0804">Transcription</keyword>
<dbReference type="InterPro" id="IPR000485">
    <property type="entry name" value="AsnC-type_HTH_dom"/>
</dbReference>
<dbReference type="InterPro" id="IPR019888">
    <property type="entry name" value="Tscrpt_reg_AsnC-like"/>
</dbReference>
<keyword evidence="6" id="KW-1185">Reference proteome</keyword>
<sequence>MKCVHIPKNPRSDREIVRRCGSIRETRQGDEVTVSNSDGPSVEEDRVVDCLRRDGRASYSSIAEELGLTRNRVSEIAKSVVDRGQLRFTASANPRMFGFRLEGHLHVALRGDASSLYEEMIASSLTTYVSTTTGDAGLCIQVRCRVDTELVELLAGIREHPEVLSIQVHHYQAITHNVYAPTLQTEDEYALDETDIQLVETLERDGRAPVRVLAEALGLPESSVRHRMTRLIEGEIIRVVAVPRREFGRAHTLALGLGIRHSGGSRTGLDALRRLGVEFMASTTGDFGIIATAVFSTVREANDFVEVLRREPWVTSLSTWLHLQILKEDYSVAAYRHARQRIDTLERSSDDAVTGTA</sequence>
<dbReference type="Pfam" id="PF13404">
    <property type="entry name" value="HTH_AsnC-type"/>
    <property type="match status" value="1"/>
</dbReference>
<dbReference type="EMBL" id="SOFD01000024">
    <property type="protein sequence ID" value="TFB77689.1"/>
    <property type="molecule type" value="Genomic_DNA"/>
</dbReference>
<dbReference type="PRINTS" id="PR00033">
    <property type="entry name" value="HTHASNC"/>
</dbReference>